<dbReference type="EMBL" id="JASBWS010000092">
    <property type="protein sequence ID" value="KAJ9098502.1"/>
    <property type="molecule type" value="Genomic_DNA"/>
</dbReference>
<proteinExistence type="predicted"/>
<evidence type="ECO:0000313" key="1">
    <source>
        <dbReference type="EMBL" id="KAJ9098502.1"/>
    </source>
</evidence>
<name>A0ACC2VHU3_9TREE</name>
<dbReference type="Proteomes" id="UP001230649">
    <property type="component" value="Unassembled WGS sequence"/>
</dbReference>
<feature type="non-terminal residue" evidence="1">
    <location>
        <position position="1"/>
    </location>
</feature>
<protein>
    <submittedName>
        <fullName evidence="1">Uncharacterized protein</fullName>
    </submittedName>
</protein>
<keyword evidence="2" id="KW-1185">Reference proteome</keyword>
<gene>
    <name evidence="1" type="ORF">QFC20_005927</name>
</gene>
<reference evidence="1" key="1">
    <citation type="submission" date="2023-04" db="EMBL/GenBank/DDBJ databases">
        <title>Draft Genome sequencing of Naganishia species isolated from polar environments using Oxford Nanopore Technology.</title>
        <authorList>
            <person name="Leo P."/>
            <person name="Venkateswaran K."/>
        </authorList>
    </citation>
    <scope>NUCLEOTIDE SEQUENCE</scope>
    <source>
        <strain evidence="1">MNA-CCFEE 5262</strain>
    </source>
</reference>
<accession>A0ACC2VHU3</accession>
<evidence type="ECO:0000313" key="2">
    <source>
        <dbReference type="Proteomes" id="UP001230649"/>
    </source>
</evidence>
<sequence>SANGAESKVGGWYYIGSHNFSSAAWGTMKMEGGQPQVFVKNYEMGIVLPLPAQDTEKAATEFATWQRPPRKYNRDSDKPWMQKQFGAILEQGPEAVNAEVMRYGM</sequence>
<comment type="caution">
    <text evidence="1">The sequence shown here is derived from an EMBL/GenBank/DDBJ whole genome shotgun (WGS) entry which is preliminary data.</text>
</comment>
<organism evidence="1 2">
    <name type="scientific">Naganishia adeliensis</name>
    <dbReference type="NCBI Taxonomy" id="92952"/>
    <lineage>
        <taxon>Eukaryota</taxon>
        <taxon>Fungi</taxon>
        <taxon>Dikarya</taxon>
        <taxon>Basidiomycota</taxon>
        <taxon>Agaricomycotina</taxon>
        <taxon>Tremellomycetes</taxon>
        <taxon>Filobasidiales</taxon>
        <taxon>Filobasidiaceae</taxon>
        <taxon>Naganishia</taxon>
    </lineage>
</organism>